<accession>A0A075FVF1</accession>
<dbReference type="Pfam" id="PF01012">
    <property type="entry name" value="ETF"/>
    <property type="match status" value="1"/>
</dbReference>
<dbReference type="PANTHER" id="PTHR43153:SF1">
    <property type="entry name" value="ELECTRON TRANSFER FLAVOPROTEIN SUBUNIT ALPHA, MITOCHONDRIAL"/>
    <property type="match status" value="1"/>
</dbReference>
<name>A0A075FVF1_9ARCH</name>
<feature type="domain" description="Electron transfer flavoprotein alpha/beta-subunit N-terminal" evidence="2">
    <location>
        <begin position="23"/>
        <end position="257"/>
    </location>
</feature>
<protein>
    <submittedName>
        <fullName evidence="3">Electron transfer flavoprotein alpha subunit (FixB, etfA)</fullName>
    </submittedName>
</protein>
<dbReference type="SUPFAM" id="SSF52402">
    <property type="entry name" value="Adenine nucleotide alpha hydrolases-like"/>
    <property type="match status" value="1"/>
</dbReference>
<dbReference type="SMART" id="SM00893">
    <property type="entry name" value="ETF"/>
    <property type="match status" value="1"/>
</dbReference>
<dbReference type="GO" id="GO:0050660">
    <property type="term" value="F:flavin adenine dinucleotide binding"/>
    <property type="evidence" value="ECO:0007669"/>
    <property type="project" value="InterPro"/>
</dbReference>
<dbReference type="InterPro" id="IPR014730">
    <property type="entry name" value="ETF_a/b_N"/>
</dbReference>
<dbReference type="PROSITE" id="PS00198">
    <property type="entry name" value="4FE4S_FER_1"/>
    <property type="match status" value="1"/>
</dbReference>
<organism evidence="3">
    <name type="scientific">uncultured marine thaumarchaeote AD1000_39_D02</name>
    <dbReference type="NCBI Taxonomy" id="1455912"/>
    <lineage>
        <taxon>Archaea</taxon>
        <taxon>Nitrososphaerota</taxon>
        <taxon>environmental samples</taxon>
    </lineage>
</organism>
<dbReference type="EMBL" id="KF900401">
    <property type="protein sequence ID" value="AIE93637.1"/>
    <property type="molecule type" value="Genomic_DNA"/>
</dbReference>
<proteinExistence type="inferred from homology"/>
<reference evidence="3" key="1">
    <citation type="journal article" date="2014" name="Genome Biol. Evol.">
        <title>Pangenome evidence for extensive interdomain horizontal transfer affecting lineage core and shell genes in uncultured planktonic thaumarchaeota and euryarchaeota.</title>
        <authorList>
            <person name="Deschamps P."/>
            <person name="Zivanovic Y."/>
            <person name="Moreira D."/>
            <person name="Rodriguez-Valera F."/>
            <person name="Lopez-Garcia P."/>
        </authorList>
    </citation>
    <scope>NUCLEOTIDE SEQUENCE</scope>
</reference>
<dbReference type="GO" id="GO:0009055">
    <property type="term" value="F:electron transfer activity"/>
    <property type="evidence" value="ECO:0007669"/>
    <property type="project" value="InterPro"/>
</dbReference>
<dbReference type="InterPro" id="IPR017900">
    <property type="entry name" value="4Fe4S_Fe_S_CS"/>
</dbReference>
<dbReference type="GO" id="GO:0033539">
    <property type="term" value="P:fatty acid beta-oxidation using acyl-CoA dehydrogenase"/>
    <property type="evidence" value="ECO:0007669"/>
    <property type="project" value="TreeGrafter"/>
</dbReference>
<dbReference type="InterPro" id="IPR029035">
    <property type="entry name" value="DHS-like_NAD/FAD-binding_dom"/>
</dbReference>
<sequence length="409" mass="45696">MSEDWRCSGCDSCKTECEAYSHVYVIMEHIDGKILPVSLEMLGEARRLFDDYNARYSSNEKVVAVILGNDIKDYSKELIEYGADVVVCADHPELKDFRNTIHTKVISQIALDKEIASKIEPNYAKQFKKPRYIFFAADSIGRHLSSTVLVELESGLASDINKLVIKDLNVTHQIKTDGKATDFKKTLEMYRPDFSGFLWTTILCLNNTTPAIKREYYPQGCSIIPGVFEPIKPDPKRSGEIIFYEPKIEENDLKVKVLSHKIIKSEVDFEIRKAVVSFGRGIKNAPDENIKLVAELAKQLDAEIGISLPISKKLLPASQSISSTYMIPARVIGTSGSKISPMLYVAVGISGAMQHIAGMQDSEFVVAINPDENSPIKNECDIFINGRMEDVIPLLVEELKKQQQVVQAG</sequence>
<dbReference type="AlphaFoldDB" id="A0A075FVF1"/>
<dbReference type="Gene3D" id="3.40.50.1220">
    <property type="entry name" value="TPP-binding domain"/>
    <property type="match status" value="1"/>
</dbReference>
<evidence type="ECO:0000256" key="1">
    <source>
        <dbReference type="ARBA" id="ARBA00005817"/>
    </source>
</evidence>
<dbReference type="InterPro" id="IPR001308">
    <property type="entry name" value="ETF_a/FixB"/>
</dbReference>
<dbReference type="Pfam" id="PF00766">
    <property type="entry name" value="ETF_alpha"/>
    <property type="match status" value="1"/>
</dbReference>
<comment type="similarity">
    <text evidence="1">Belongs to the ETF alpha-subunit/FixB family.</text>
</comment>
<evidence type="ECO:0000313" key="3">
    <source>
        <dbReference type="EMBL" id="AIE93637.1"/>
    </source>
</evidence>
<dbReference type="PANTHER" id="PTHR43153">
    <property type="entry name" value="ELECTRON TRANSFER FLAVOPROTEIN ALPHA"/>
    <property type="match status" value="1"/>
</dbReference>
<evidence type="ECO:0000259" key="2">
    <source>
        <dbReference type="SMART" id="SM00893"/>
    </source>
</evidence>
<dbReference type="InterPro" id="IPR014729">
    <property type="entry name" value="Rossmann-like_a/b/a_fold"/>
</dbReference>
<dbReference type="Gene3D" id="3.40.50.620">
    <property type="entry name" value="HUPs"/>
    <property type="match status" value="1"/>
</dbReference>
<dbReference type="SUPFAM" id="SSF52467">
    <property type="entry name" value="DHS-like NAD/FAD-binding domain"/>
    <property type="match status" value="1"/>
</dbReference>
<dbReference type="InterPro" id="IPR014731">
    <property type="entry name" value="ETF_asu_C"/>
</dbReference>
<gene>
    <name evidence="3" type="primary">etfA</name>
    <name evidence="3" type="synonym">fixB</name>
</gene>